<dbReference type="Proteomes" id="UP000054538">
    <property type="component" value="Unassembled WGS sequence"/>
</dbReference>
<dbReference type="AlphaFoldDB" id="A0A0D0DZ40"/>
<accession>A0A0D0DZ40</accession>
<reference evidence="2" key="2">
    <citation type="submission" date="2015-01" db="EMBL/GenBank/DDBJ databases">
        <title>Evolutionary Origins and Diversification of the Mycorrhizal Mutualists.</title>
        <authorList>
            <consortium name="DOE Joint Genome Institute"/>
            <consortium name="Mycorrhizal Genomics Consortium"/>
            <person name="Kohler A."/>
            <person name="Kuo A."/>
            <person name="Nagy L.G."/>
            <person name="Floudas D."/>
            <person name="Copeland A."/>
            <person name="Barry K.W."/>
            <person name="Cichocki N."/>
            <person name="Veneault-Fourrey C."/>
            <person name="LaButti K."/>
            <person name="Lindquist E.A."/>
            <person name="Lipzen A."/>
            <person name="Lundell T."/>
            <person name="Morin E."/>
            <person name="Murat C."/>
            <person name="Riley R."/>
            <person name="Ohm R."/>
            <person name="Sun H."/>
            <person name="Tunlid A."/>
            <person name="Henrissat B."/>
            <person name="Grigoriev I.V."/>
            <person name="Hibbett D.S."/>
            <person name="Martin F."/>
        </authorList>
    </citation>
    <scope>NUCLEOTIDE SEQUENCE [LARGE SCALE GENOMIC DNA]</scope>
    <source>
        <strain evidence="2">Ve08.2h10</strain>
    </source>
</reference>
<feature type="non-terminal residue" evidence="1">
    <location>
        <position position="1"/>
    </location>
</feature>
<evidence type="ECO:0000313" key="2">
    <source>
        <dbReference type="Proteomes" id="UP000054538"/>
    </source>
</evidence>
<gene>
    <name evidence="1" type="ORF">PAXRUDRAFT_830267</name>
</gene>
<name>A0A0D0DZ40_9AGAM</name>
<organism evidence="1 2">
    <name type="scientific">Paxillus rubicundulus Ve08.2h10</name>
    <dbReference type="NCBI Taxonomy" id="930991"/>
    <lineage>
        <taxon>Eukaryota</taxon>
        <taxon>Fungi</taxon>
        <taxon>Dikarya</taxon>
        <taxon>Basidiomycota</taxon>
        <taxon>Agaricomycotina</taxon>
        <taxon>Agaricomycetes</taxon>
        <taxon>Agaricomycetidae</taxon>
        <taxon>Boletales</taxon>
        <taxon>Paxilineae</taxon>
        <taxon>Paxillaceae</taxon>
        <taxon>Paxillus</taxon>
    </lineage>
</organism>
<sequence>MNEPDLCLTVYTLAPLFISRMVKKPRDVPGVGCIQRKGIVQAEDVAPVTMIGKFRSTLDRWLI</sequence>
<keyword evidence="2" id="KW-1185">Reference proteome</keyword>
<evidence type="ECO:0000313" key="1">
    <source>
        <dbReference type="EMBL" id="KIK92124.1"/>
    </source>
</evidence>
<proteinExistence type="predicted"/>
<dbReference type="EMBL" id="KN825312">
    <property type="protein sequence ID" value="KIK92124.1"/>
    <property type="molecule type" value="Genomic_DNA"/>
</dbReference>
<dbReference type="InParanoid" id="A0A0D0DZ40"/>
<dbReference type="HOGENOM" id="CLU_2892125_0_0_1"/>
<reference evidence="1 2" key="1">
    <citation type="submission" date="2014-04" db="EMBL/GenBank/DDBJ databases">
        <authorList>
            <consortium name="DOE Joint Genome Institute"/>
            <person name="Kuo A."/>
            <person name="Kohler A."/>
            <person name="Jargeat P."/>
            <person name="Nagy L.G."/>
            <person name="Floudas D."/>
            <person name="Copeland A."/>
            <person name="Barry K.W."/>
            <person name="Cichocki N."/>
            <person name="Veneault-Fourrey C."/>
            <person name="LaButti K."/>
            <person name="Lindquist E.A."/>
            <person name="Lipzen A."/>
            <person name="Lundell T."/>
            <person name="Morin E."/>
            <person name="Murat C."/>
            <person name="Sun H."/>
            <person name="Tunlid A."/>
            <person name="Henrissat B."/>
            <person name="Grigoriev I.V."/>
            <person name="Hibbett D.S."/>
            <person name="Martin F."/>
            <person name="Nordberg H.P."/>
            <person name="Cantor M.N."/>
            <person name="Hua S.X."/>
        </authorList>
    </citation>
    <scope>NUCLEOTIDE SEQUENCE [LARGE SCALE GENOMIC DNA]</scope>
    <source>
        <strain evidence="1 2">Ve08.2h10</strain>
    </source>
</reference>
<protein>
    <submittedName>
        <fullName evidence="1">Uncharacterized protein</fullName>
    </submittedName>
</protein>